<dbReference type="InterPro" id="IPR025751">
    <property type="entry name" value="RsbRD_N_dom"/>
</dbReference>
<evidence type="ECO:0000259" key="2">
    <source>
        <dbReference type="Pfam" id="PF17853"/>
    </source>
</evidence>
<dbReference type="Proteomes" id="UP000180166">
    <property type="component" value="Chromosome"/>
</dbReference>
<protein>
    <recommendedName>
        <fullName evidence="5">CdaR GGDEF-like domain-containing protein</fullName>
    </recommendedName>
</protein>
<feature type="domain" description="RsbT co-antagonist protein RsbRD N-terminal" evidence="1">
    <location>
        <begin position="35"/>
        <end position="158"/>
    </location>
</feature>
<reference evidence="3 4" key="1">
    <citation type="submission" date="2016-10" db="EMBL/GenBank/DDBJ databases">
        <title>Genome sequence of Nocardia seriolae strain EM150506, isolated from Anguila japonica.</title>
        <authorList>
            <person name="Han H.-J."/>
        </authorList>
    </citation>
    <scope>NUCLEOTIDE SEQUENCE [LARGE SCALE GENOMIC DNA]</scope>
    <source>
        <strain evidence="3 4">EM150506</strain>
    </source>
</reference>
<organism evidence="3 4">
    <name type="scientific">Nocardia seriolae</name>
    <dbReference type="NCBI Taxonomy" id="37332"/>
    <lineage>
        <taxon>Bacteria</taxon>
        <taxon>Bacillati</taxon>
        <taxon>Actinomycetota</taxon>
        <taxon>Actinomycetes</taxon>
        <taxon>Mycobacteriales</taxon>
        <taxon>Nocardiaceae</taxon>
        <taxon>Nocardia</taxon>
    </lineage>
</organism>
<dbReference type="InterPro" id="IPR041522">
    <property type="entry name" value="CdaR_GGDEF"/>
</dbReference>
<dbReference type="AlphaFoldDB" id="A0ABC8AR58"/>
<evidence type="ECO:0000259" key="1">
    <source>
        <dbReference type="Pfam" id="PF14361"/>
    </source>
</evidence>
<accession>A0ABC8AR58</accession>
<evidence type="ECO:0008006" key="5">
    <source>
        <dbReference type="Google" id="ProtNLM"/>
    </source>
</evidence>
<dbReference type="EMBL" id="CP017839">
    <property type="protein sequence ID" value="APA96417.1"/>
    <property type="molecule type" value="Genomic_DNA"/>
</dbReference>
<dbReference type="KEGG" id="nsr:NS506_02351"/>
<gene>
    <name evidence="3" type="ORF">NS506_02351</name>
</gene>
<name>A0ABC8AR58_9NOCA</name>
<feature type="domain" description="CdaR GGDEF-like" evidence="2">
    <location>
        <begin position="182"/>
        <end position="305"/>
    </location>
</feature>
<evidence type="ECO:0000313" key="4">
    <source>
        <dbReference type="Proteomes" id="UP000180166"/>
    </source>
</evidence>
<evidence type="ECO:0000313" key="3">
    <source>
        <dbReference type="EMBL" id="APA96417.1"/>
    </source>
</evidence>
<dbReference type="Pfam" id="PF14361">
    <property type="entry name" value="RsbRD_N"/>
    <property type="match status" value="1"/>
</dbReference>
<sequence>MERSEESLRWGLEHAARLLVPEVFESLVVDRSRVLISEIPEFDTDAEIQRCVIASTRAGLRGEITWVASSAQQVPPMPEEFLTLPREMGRRRIPVRCLLHWHRIAQRDNKAFIARLAADTEDDPAVREEIIHWIGTRIDTLMSVALEATLTAYMAQAELAVEDAFNRHTSTIHEILRDDTITATDAEQMLRYPMSGYHAAAVLWSEPRETADEQPMPNSGTATRRLEDIARQLRVTLTNTSVLTLATAETTVWIWIATRTPSAIATDQIATALAAAPGARAALGVCAPGIAGFRRSHREARIAREFAPLLPTAGHRDTIATPAACSTAEMGHSTDAAGHPRIAAYVLSGNLFRIDGVSPHVAHFPIPRIGILRGPRGTAARARPRGTERASR</sequence>
<dbReference type="Pfam" id="PF17853">
    <property type="entry name" value="GGDEF_2"/>
    <property type="match status" value="1"/>
</dbReference>
<proteinExistence type="predicted"/>